<dbReference type="InterPro" id="IPR021986">
    <property type="entry name" value="Spherulin4"/>
</dbReference>
<keyword evidence="1" id="KW-0732">Signal</keyword>
<evidence type="ECO:0000313" key="3">
    <source>
        <dbReference type="Proteomes" id="UP000559256"/>
    </source>
</evidence>
<protein>
    <recommendedName>
        <fullName evidence="4">Spherulation-specific family 4</fullName>
    </recommendedName>
</protein>
<feature type="signal peptide" evidence="1">
    <location>
        <begin position="1"/>
        <end position="26"/>
    </location>
</feature>
<keyword evidence="3" id="KW-1185">Reference proteome</keyword>
<dbReference type="PANTHER" id="PTHR35040">
    <property type="match status" value="1"/>
</dbReference>
<gene>
    <name evidence="2" type="ORF">D9758_011086</name>
</gene>
<evidence type="ECO:0000313" key="2">
    <source>
        <dbReference type="EMBL" id="KAF5347220.1"/>
    </source>
</evidence>
<name>A0A8H5CSV2_9AGAR</name>
<proteinExistence type="predicted"/>
<evidence type="ECO:0008006" key="4">
    <source>
        <dbReference type="Google" id="ProtNLM"/>
    </source>
</evidence>
<dbReference type="PANTHER" id="PTHR35040:SF9">
    <property type="entry name" value="4-LIKE CELL SURFACE PROTEIN, PUTATIVE (AFU_ORTHOLOGUE AFUA_4G14080)-RELATED"/>
    <property type="match status" value="1"/>
</dbReference>
<organism evidence="2 3">
    <name type="scientific">Tetrapyrgos nigripes</name>
    <dbReference type="NCBI Taxonomy" id="182062"/>
    <lineage>
        <taxon>Eukaryota</taxon>
        <taxon>Fungi</taxon>
        <taxon>Dikarya</taxon>
        <taxon>Basidiomycota</taxon>
        <taxon>Agaricomycotina</taxon>
        <taxon>Agaricomycetes</taxon>
        <taxon>Agaricomycetidae</taxon>
        <taxon>Agaricales</taxon>
        <taxon>Marasmiineae</taxon>
        <taxon>Marasmiaceae</taxon>
        <taxon>Tetrapyrgos</taxon>
    </lineage>
</organism>
<dbReference type="AlphaFoldDB" id="A0A8H5CSV2"/>
<reference evidence="2 3" key="1">
    <citation type="journal article" date="2020" name="ISME J.">
        <title>Uncovering the hidden diversity of litter-decomposition mechanisms in mushroom-forming fungi.</title>
        <authorList>
            <person name="Floudas D."/>
            <person name="Bentzer J."/>
            <person name="Ahren D."/>
            <person name="Johansson T."/>
            <person name="Persson P."/>
            <person name="Tunlid A."/>
        </authorList>
    </citation>
    <scope>NUCLEOTIDE SEQUENCE [LARGE SCALE GENOMIC DNA]</scope>
    <source>
        <strain evidence="2 3">CBS 291.85</strain>
    </source>
</reference>
<dbReference type="Proteomes" id="UP000559256">
    <property type="component" value="Unassembled WGS sequence"/>
</dbReference>
<feature type="chain" id="PRO_5034657205" description="Spherulation-specific family 4" evidence="1">
    <location>
        <begin position="27"/>
        <end position="228"/>
    </location>
</feature>
<dbReference type="EMBL" id="JAACJM010000096">
    <property type="protein sequence ID" value="KAF5347220.1"/>
    <property type="molecule type" value="Genomic_DNA"/>
</dbReference>
<dbReference type="Pfam" id="PF12138">
    <property type="entry name" value="Spherulin4"/>
    <property type="match status" value="1"/>
</dbReference>
<accession>A0A8H5CSV2</accession>
<sequence length="228" mass="24733">MFYSKLLLPAILLQSLYFTNVGSTGAIFPLYIFPGDPGICAGWSAVLDSISANPTLPFYLIVNPNSGPVDTPDPGYQSCIPQVRSLSDNVKVVGYVATGYGSKASSDVLNEVTTYMNWDVSYRPTGIFFDETNATADHVQLYTSYAAQVRQDVPGDSFVILNPGIPVSVDDYFTISDMIVTTETFFDDFDPASLEISGTKPASKQAVILHTGPQPFPLPSSMRWLASD</sequence>
<comment type="caution">
    <text evidence="2">The sequence shown here is derived from an EMBL/GenBank/DDBJ whole genome shotgun (WGS) entry which is preliminary data.</text>
</comment>
<dbReference type="OrthoDB" id="5342184at2759"/>
<evidence type="ECO:0000256" key="1">
    <source>
        <dbReference type="SAM" id="SignalP"/>
    </source>
</evidence>